<proteinExistence type="inferred from homology"/>
<dbReference type="FunFam" id="3.40.50.2000:FF:000056">
    <property type="entry name" value="Glycosyltransferase"/>
    <property type="match status" value="1"/>
</dbReference>
<dbReference type="GeneID" id="116187272"/>
<protein>
    <recommendedName>
        <fullName evidence="4">Glycosyltransferase</fullName>
        <ecNumber evidence="4">2.4.1.-</ecNumber>
    </recommendedName>
</protein>
<dbReference type="PROSITE" id="PS00375">
    <property type="entry name" value="UDPGT"/>
    <property type="match status" value="1"/>
</dbReference>
<dbReference type="InterPro" id="IPR050481">
    <property type="entry name" value="UDP-glycosyltransf_plant"/>
</dbReference>
<dbReference type="InterPro" id="IPR035595">
    <property type="entry name" value="UDP_glycos_trans_CS"/>
</dbReference>
<dbReference type="PANTHER" id="PTHR48048:SF45">
    <property type="entry name" value="GLYCOSYLTRANSFERASE"/>
    <property type="match status" value="1"/>
</dbReference>
<reference evidence="5" key="1">
    <citation type="journal article" date="2020" name="Plant Biotechnol. J.">
        <title>The pomegranate (Punica granatum L.) draft genome dissects genetic divergence between soft- and hard-seeded cultivars.</title>
        <authorList>
            <person name="Luo X."/>
            <person name="Li H."/>
            <person name="Wu Z."/>
            <person name="Yao W."/>
            <person name="Zhao P."/>
            <person name="Cao D."/>
            <person name="Yu H."/>
            <person name="Li K."/>
            <person name="Poudel K."/>
            <person name="Zhao D."/>
            <person name="Zhang F."/>
            <person name="Xia X."/>
            <person name="Chen L."/>
            <person name="Wang Q."/>
            <person name="Jing D."/>
            <person name="Cao S."/>
        </authorList>
    </citation>
    <scope>NUCLEOTIDE SEQUENCE [LARGE SCALE GENOMIC DNA]</scope>
    <source>
        <strain evidence="5">cv. Tunisia</strain>
    </source>
</reference>
<evidence type="ECO:0000256" key="3">
    <source>
        <dbReference type="RuleBase" id="RU003718"/>
    </source>
</evidence>
<accession>A0A6P8BQ48</accession>
<reference evidence="6" key="2">
    <citation type="submission" date="2025-08" db="UniProtKB">
        <authorList>
            <consortium name="RefSeq"/>
        </authorList>
    </citation>
    <scope>IDENTIFICATION</scope>
    <source>
        <tissue evidence="6">Leaf</tissue>
    </source>
</reference>
<evidence type="ECO:0000313" key="5">
    <source>
        <dbReference type="Proteomes" id="UP000515151"/>
    </source>
</evidence>
<dbReference type="AlphaFoldDB" id="A0A6P8BQ48"/>
<gene>
    <name evidence="6" type="primary">LOC116187272</name>
</gene>
<dbReference type="Gene3D" id="3.40.50.2000">
    <property type="entry name" value="Glycogen Phosphorylase B"/>
    <property type="match status" value="2"/>
</dbReference>
<keyword evidence="5" id="KW-1185">Reference proteome</keyword>
<dbReference type="PROSITE" id="PS51257">
    <property type="entry name" value="PROKAR_LIPOPROTEIN"/>
    <property type="match status" value="1"/>
</dbReference>
<comment type="similarity">
    <text evidence="1 3">Belongs to the UDP-glycosyltransferase family.</text>
</comment>
<keyword evidence="3" id="KW-0328">Glycosyltransferase</keyword>
<dbReference type="InterPro" id="IPR002213">
    <property type="entry name" value="UDP_glucos_trans"/>
</dbReference>
<dbReference type="OrthoDB" id="5835829at2759"/>
<sequence>MSDETKAMTYIYMDLPCFFPSALSACPTRFLLTISISPTQSQQFNSDFYSSRRNPRSPIVILSTLITFRLQLRMSGKAELVFIPGPGVGHLLSAVEMAKLLVGRDEGLSVTVLVMKLTDSSDMNSIADSVSASSSTGRIRFIELPRAELQNGSPSLVSFLNAVEAYKSHVRDVVRGLADSGSGSASPRLAGFVVDMFCAPMIDVANEFSVPSYLFFTSSATFLGAMLHLQALQDDCQQDIGALVDSEATVDYPGLANPLNIKLYMPSELRKKDISSLFLGLAKRFRETKGIVVNTFEELEQRAVEAVFDDKLPLLYPVGPILTLKGGSDDKLGSGDIVKWLDDQPPESVLFLCFGSMGSFREDQVRQIAHALERSVHRFLWSLRRPPPGGKFDVPQSYDDPNEVLPEGFLERTAGQGKVIGWAPQVEVLAHPAVGGFVSHCGWNSTLESIWFGVPVAAWPMYAEQHFNAYALVEELGVAVEIRMDYRKGDEVTVTAEEIERGIRRLMETEREDKKEKVRLMSEKSRRALMEGGSSHSNLGRFIKDVYNNIP</sequence>
<dbReference type="Pfam" id="PF00201">
    <property type="entry name" value="UDPGT"/>
    <property type="match status" value="1"/>
</dbReference>
<name>A0A6P8BQ48_PUNGR</name>
<dbReference type="Proteomes" id="UP000515151">
    <property type="component" value="Chromosome 1"/>
</dbReference>
<evidence type="ECO:0000256" key="1">
    <source>
        <dbReference type="ARBA" id="ARBA00009995"/>
    </source>
</evidence>
<dbReference type="PANTHER" id="PTHR48048">
    <property type="entry name" value="GLYCOSYLTRANSFERASE"/>
    <property type="match status" value="1"/>
</dbReference>
<dbReference type="CDD" id="cd03784">
    <property type="entry name" value="GT1_Gtf-like"/>
    <property type="match status" value="1"/>
</dbReference>
<evidence type="ECO:0000256" key="4">
    <source>
        <dbReference type="RuleBase" id="RU362057"/>
    </source>
</evidence>
<keyword evidence="2 3" id="KW-0808">Transferase</keyword>
<evidence type="ECO:0000256" key="2">
    <source>
        <dbReference type="ARBA" id="ARBA00022679"/>
    </source>
</evidence>
<dbReference type="GO" id="GO:0035251">
    <property type="term" value="F:UDP-glucosyltransferase activity"/>
    <property type="evidence" value="ECO:0007669"/>
    <property type="project" value="InterPro"/>
</dbReference>
<dbReference type="RefSeq" id="XP_031371788.1">
    <property type="nucleotide sequence ID" value="XM_031515928.1"/>
</dbReference>
<dbReference type="SUPFAM" id="SSF53756">
    <property type="entry name" value="UDP-Glycosyltransferase/glycogen phosphorylase"/>
    <property type="match status" value="1"/>
</dbReference>
<dbReference type="EC" id="2.4.1.-" evidence="4"/>
<organism evidence="5 6">
    <name type="scientific">Punica granatum</name>
    <name type="common">Pomegranate</name>
    <dbReference type="NCBI Taxonomy" id="22663"/>
    <lineage>
        <taxon>Eukaryota</taxon>
        <taxon>Viridiplantae</taxon>
        <taxon>Streptophyta</taxon>
        <taxon>Embryophyta</taxon>
        <taxon>Tracheophyta</taxon>
        <taxon>Spermatophyta</taxon>
        <taxon>Magnoliopsida</taxon>
        <taxon>eudicotyledons</taxon>
        <taxon>Gunneridae</taxon>
        <taxon>Pentapetalae</taxon>
        <taxon>rosids</taxon>
        <taxon>malvids</taxon>
        <taxon>Myrtales</taxon>
        <taxon>Lythraceae</taxon>
        <taxon>Punica</taxon>
    </lineage>
</organism>
<evidence type="ECO:0000313" key="6">
    <source>
        <dbReference type="RefSeq" id="XP_031371788.1"/>
    </source>
</evidence>